<feature type="transmembrane region" description="Helical" evidence="1">
    <location>
        <begin position="6"/>
        <end position="24"/>
    </location>
</feature>
<sequence>LGATVRSKPCFIVLVYAVMFVYKLQTYINWRLLRLEGRRCYDGVTHKKLMERTRQIPVNQELMKIRQDRLLVTDVTALRADPSSLKSTGQRVCIRVPSSTSIIG</sequence>
<feature type="non-terminal residue" evidence="2">
    <location>
        <position position="1"/>
    </location>
</feature>
<gene>
    <name evidence="2" type="primary">ORF152707</name>
</gene>
<evidence type="ECO:0000256" key="1">
    <source>
        <dbReference type="SAM" id="Phobius"/>
    </source>
</evidence>
<dbReference type="AlphaFoldDB" id="A0A0B7B039"/>
<proteinExistence type="predicted"/>
<evidence type="ECO:0000313" key="2">
    <source>
        <dbReference type="EMBL" id="CEK86242.1"/>
    </source>
</evidence>
<keyword evidence="1" id="KW-0812">Transmembrane</keyword>
<name>A0A0B7B039_9EUPU</name>
<protein>
    <submittedName>
        <fullName evidence="2">Uncharacterized protein</fullName>
    </submittedName>
</protein>
<reference evidence="2" key="1">
    <citation type="submission" date="2014-12" db="EMBL/GenBank/DDBJ databases">
        <title>Insight into the proteome of Arion vulgaris.</title>
        <authorList>
            <person name="Aradska J."/>
            <person name="Bulat T."/>
            <person name="Smidak R."/>
            <person name="Sarate P."/>
            <person name="Gangsoo J."/>
            <person name="Sialana F."/>
            <person name="Bilban M."/>
            <person name="Lubec G."/>
        </authorList>
    </citation>
    <scope>NUCLEOTIDE SEQUENCE</scope>
    <source>
        <tissue evidence="2">Skin</tissue>
    </source>
</reference>
<organism evidence="2">
    <name type="scientific">Arion vulgaris</name>
    <dbReference type="NCBI Taxonomy" id="1028688"/>
    <lineage>
        <taxon>Eukaryota</taxon>
        <taxon>Metazoa</taxon>
        <taxon>Spiralia</taxon>
        <taxon>Lophotrochozoa</taxon>
        <taxon>Mollusca</taxon>
        <taxon>Gastropoda</taxon>
        <taxon>Heterobranchia</taxon>
        <taxon>Euthyneura</taxon>
        <taxon>Panpulmonata</taxon>
        <taxon>Eupulmonata</taxon>
        <taxon>Stylommatophora</taxon>
        <taxon>Helicina</taxon>
        <taxon>Arionoidea</taxon>
        <taxon>Arionidae</taxon>
        <taxon>Arion</taxon>
    </lineage>
</organism>
<accession>A0A0B7B039</accession>
<keyword evidence="1" id="KW-1133">Transmembrane helix</keyword>
<dbReference type="EMBL" id="HACG01039377">
    <property type="protein sequence ID" value="CEK86242.1"/>
    <property type="molecule type" value="Transcribed_RNA"/>
</dbReference>
<keyword evidence="1" id="KW-0472">Membrane</keyword>